<proteinExistence type="predicted"/>
<comment type="caution">
    <text evidence="1">The sequence shown here is derived from an EMBL/GenBank/DDBJ whole genome shotgun (WGS) entry which is preliminary data.</text>
</comment>
<gene>
    <name evidence="1" type="ORF">M8C21_021187</name>
</gene>
<dbReference type="EMBL" id="JAMZMK010011340">
    <property type="protein sequence ID" value="KAI7727616.1"/>
    <property type="molecule type" value="Genomic_DNA"/>
</dbReference>
<sequence>MNFQIRRRKESYQKKQDKYCLTGGAFTTDGLIQLKRTKSR</sequence>
<evidence type="ECO:0000313" key="1">
    <source>
        <dbReference type="EMBL" id="KAI7727616.1"/>
    </source>
</evidence>
<organism evidence="1 2">
    <name type="scientific">Ambrosia artemisiifolia</name>
    <name type="common">Common ragweed</name>
    <dbReference type="NCBI Taxonomy" id="4212"/>
    <lineage>
        <taxon>Eukaryota</taxon>
        <taxon>Viridiplantae</taxon>
        <taxon>Streptophyta</taxon>
        <taxon>Embryophyta</taxon>
        <taxon>Tracheophyta</taxon>
        <taxon>Spermatophyta</taxon>
        <taxon>Magnoliopsida</taxon>
        <taxon>eudicotyledons</taxon>
        <taxon>Gunneridae</taxon>
        <taxon>Pentapetalae</taxon>
        <taxon>asterids</taxon>
        <taxon>campanulids</taxon>
        <taxon>Asterales</taxon>
        <taxon>Asteraceae</taxon>
        <taxon>Asteroideae</taxon>
        <taxon>Heliantheae alliance</taxon>
        <taxon>Heliantheae</taxon>
        <taxon>Ambrosia</taxon>
    </lineage>
</organism>
<dbReference type="AlphaFoldDB" id="A0AAD5G4V4"/>
<reference evidence="1" key="1">
    <citation type="submission" date="2022-06" db="EMBL/GenBank/DDBJ databases">
        <title>Uncovering the hologenomic basis of an extraordinary plant invasion.</title>
        <authorList>
            <person name="Bieker V.C."/>
            <person name="Martin M.D."/>
            <person name="Gilbert T."/>
            <person name="Hodgins K."/>
            <person name="Battlay P."/>
            <person name="Petersen B."/>
            <person name="Wilson J."/>
        </authorList>
    </citation>
    <scope>NUCLEOTIDE SEQUENCE</scope>
    <source>
        <strain evidence="1">AA19_3_7</strain>
        <tissue evidence="1">Leaf</tissue>
    </source>
</reference>
<evidence type="ECO:0000313" key="2">
    <source>
        <dbReference type="Proteomes" id="UP001206925"/>
    </source>
</evidence>
<dbReference type="Proteomes" id="UP001206925">
    <property type="component" value="Unassembled WGS sequence"/>
</dbReference>
<accession>A0AAD5G4V4</accession>
<protein>
    <submittedName>
        <fullName evidence="1">Uncharacterized protein</fullName>
    </submittedName>
</protein>
<name>A0AAD5G4V4_AMBAR</name>
<keyword evidence="2" id="KW-1185">Reference proteome</keyword>